<reference evidence="2 3" key="1">
    <citation type="journal article" date="2015" name="Genome Biol. Evol.">
        <title>Comparative Genomics of a Bacterivorous Green Alga Reveals Evolutionary Causalities and Consequences of Phago-Mixotrophic Mode of Nutrition.</title>
        <authorList>
            <person name="Burns J.A."/>
            <person name="Paasch A."/>
            <person name="Narechania A."/>
            <person name="Kim E."/>
        </authorList>
    </citation>
    <scope>NUCLEOTIDE SEQUENCE [LARGE SCALE GENOMIC DNA]</scope>
    <source>
        <strain evidence="2 3">PLY_AMNH</strain>
    </source>
</reference>
<feature type="compositionally biased region" description="Basic and acidic residues" evidence="1">
    <location>
        <begin position="107"/>
        <end position="122"/>
    </location>
</feature>
<feature type="compositionally biased region" description="Basic residues" evidence="1">
    <location>
        <begin position="68"/>
        <end position="78"/>
    </location>
</feature>
<dbReference type="AlphaFoldDB" id="A0AAE0H415"/>
<evidence type="ECO:0000313" key="3">
    <source>
        <dbReference type="Proteomes" id="UP001190700"/>
    </source>
</evidence>
<name>A0AAE0H415_9CHLO</name>
<comment type="caution">
    <text evidence="2">The sequence shown here is derived from an EMBL/GenBank/DDBJ whole genome shotgun (WGS) entry which is preliminary data.</text>
</comment>
<organism evidence="2 3">
    <name type="scientific">Cymbomonas tetramitiformis</name>
    <dbReference type="NCBI Taxonomy" id="36881"/>
    <lineage>
        <taxon>Eukaryota</taxon>
        <taxon>Viridiplantae</taxon>
        <taxon>Chlorophyta</taxon>
        <taxon>Pyramimonadophyceae</taxon>
        <taxon>Pyramimonadales</taxon>
        <taxon>Pyramimonadaceae</taxon>
        <taxon>Cymbomonas</taxon>
    </lineage>
</organism>
<feature type="region of interest" description="Disordered" evidence="1">
    <location>
        <begin position="32"/>
        <end position="55"/>
    </location>
</feature>
<feature type="region of interest" description="Disordered" evidence="1">
    <location>
        <begin position="68"/>
        <end position="122"/>
    </location>
</feature>
<evidence type="ECO:0000313" key="2">
    <source>
        <dbReference type="EMBL" id="KAK3289290.1"/>
    </source>
</evidence>
<sequence length="135" mass="15812">MREKVIEARRKKAQVKHDIKIAEQLKEKEKMTEAQEKIKQATSKRTTIEREDHELEVEEMPEKVYVKKPKTSKPRKKQVVIVESDSSSSEDEEPEVIVRKSTRCKQSKSESPPKHKAADDERTYDKAYNSLFLNL</sequence>
<gene>
    <name evidence="2" type="ORF">CYMTET_3252</name>
</gene>
<protein>
    <submittedName>
        <fullName evidence="2">Uncharacterized protein</fullName>
    </submittedName>
</protein>
<accession>A0AAE0H415</accession>
<dbReference type="EMBL" id="LGRX02000169">
    <property type="protein sequence ID" value="KAK3289290.1"/>
    <property type="molecule type" value="Genomic_DNA"/>
</dbReference>
<evidence type="ECO:0000256" key="1">
    <source>
        <dbReference type="SAM" id="MobiDB-lite"/>
    </source>
</evidence>
<dbReference type="Proteomes" id="UP001190700">
    <property type="component" value="Unassembled WGS sequence"/>
</dbReference>
<keyword evidence="3" id="KW-1185">Reference proteome</keyword>
<proteinExistence type="predicted"/>